<gene>
    <name evidence="7" type="ORF">MOV92_15835</name>
</gene>
<name>A0ABY3X5X0_9GAMM</name>
<dbReference type="PANTHER" id="PTHR43066">
    <property type="entry name" value="RHOMBOID-RELATED PROTEIN"/>
    <property type="match status" value="1"/>
</dbReference>
<proteinExistence type="predicted"/>
<evidence type="ECO:0000256" key="4">
    <source>
        <dbReference type="ARBA" id="ARBA00023136"/>
    </source>
</evidence>
<keyword evidence="8" id="KW-1185">Reference proteome</keyword>
<sequence length="240" mass="26631">MFSSIPSVTRKLLIANVVVFLLQSLLSLSESTRGWALWFEMWPWVPSQFSVDGPGFMPWQLLTSGFMHGGVGHLVFNMLALVMFGASLEHEWGAKRYAIYYFICLIGSALLQLLFASIAIYEGQLYLTLGASGAIYGLLLGYGMLFPNRRVTLLPFPIVLKARTLVIIYALASVFYGVFTTGTGVAHFAHLGGMIVGWFVIRYWRAHPPSSGGPGGGPRRDPRVEALRERRKASKLRVVK</sequence>
<keyword evidence="4 5" id="KW-0472">Membrane</keyword>
<dbReference type="EMBL" id="CP093547">
    <property type="protein sequence ID" value="UNP27963.1"/>
    <property type="molecule type" value="Genomic_DNA"/>
</dbReference>
<feature type="transmembrane region" description="Helical" evidence="5">
    <location>
        <begin position="66"/>
        <end position="86"/>
    </location>
</feature>
<evidence type="ECO:0000256" key="1">
    <source>
        <dbReference type="ARBA" id="ARBA00004141"/>
    </source>
</evidence>
<accession>A0ABY3X5X0</accession>
<dbReference type="GO" id="GO:0008233">
    <property type="term" value="F:peptidase activity"/>
    <property type="evidence" value="ECO:0007669"/>
    <property type="project" value="UniProtKB-KW"/>
</dbReference>
<dbReference type="Pfam" id="PF01694">
    <property type="entry name" value="Rhomboid"/>
    <property type="match status" value="1"/>
</dbReference>
<keyword evidence="7" id="KW-0378">Hydrolase</keyword>
<evidence type="ECO:0000259" key="6">
    <source>
        <dbReference type="Pfam" id="PF01694"/>
    </source>
</evidence>
<dbReference type="RefSeq" id="WP_057943628.1">
    <property type="nucleotide sequence ID" value="NZ_CP011131.1"/>
</dbReference>
<feature type="transmembrane region" description="Helical" evidence="5">
    <location>
        <begin position="158"/>
        <end position="179"/>
    </location>
</feature>
<evidence type="ECO:0000256" key="2">
    <source>
        <dbReference type="ARBA" id="ARBA00022692"/>
    </source>
</evidence>
<feature type="transmembrane region" description="Helical" evidence="5">
    <location>
        <begin position="98"/>
        <end position="120"/>
    </location>
</feature>
<evidence type="ECO:0000313" key="8">
    <source>
        <dbReference type="Proteomes" id="UP000829194"/>
    </source>
</evidence>
<dbReference type="SUPFAM" id="SSF144091">
    <property type="entry name" value="Rhomboid-like"/>
    <property type="match status" value="1"/>
</dbReference>
<dbReference type="PANTHER" id="PTHR43066:SF11">
    <property type="entry name" value="PEPTIDASE S54 RHOMBOID DOMAIN-CONTAINING PROTEIN"/>
    <property type="match status" value="1"/>
</dbReference>
<comment type="subcellular location">
    <subcellularLocation>
        <location evidence="1">Membrane</location>
        <topology evidence="1">Multi-pass membrane protein</topology>
    </subcellularLocation>
</comment>
<dbReference type="GO" id="GO:0006508">
    <property type="term" value="P:proteolysis"/>
    <property type="evidence" value="ECO:0007669"/>
    <property type="project" value="UniProtKB-KW"/>
</dbReference>
<keyword evidence="7" id="KW-0645">Protease</keyword>
<organism evidence="7 8">
    <name type="scientific">Lysobacter gummosus</name>
    <dbReference type="NCBI Taxonomy" id="262324"/>
    <lineage>
        <taxon>Bacteria</taxon>
        <taxon>Pseudomonadati</taxon>
        <taxon>Pseudomonadota</taxon>
        <taxon>Gammaproteobacteria</taxon>
        <taxon>Lysobacterales</taxon>
        <taxon>Lysobacteraceae</taxon>
        <taxon>Lysobacter</taxon>
    </lineage>
</organism>
<feature type="transmembrane region" description="Helical" evidence="5">
    <location>
        <begin position="185"/>
        <end position="204"/>
    </location>
</feature>
<dbReference type="InterPro" id="IPR022764">
    <property type="entry name" value="Peptidase_S54_rhomboid_dom"/>
</dbReference>
<evidence type="ECO:0000313" key="7">
    <source>
        <dbReference type="EMBL" id="UNP27963.1"/>
    </source>
</evidence>
<keyword evidence="3 5" id="KW-1133">Transmembrane helix</keyword>
<evidence type="ECO:0000256" key="3">
    <source>
        <dbReference type="ARBA" id="ARBA00022989"/>
    </source>
</evidence>
<feature type="transmembrane region" description="Helical" evidence="5">
    <location>
        <begin position="126"/>
        <end position="146"/>
    </location>
</feature>
<dbReference type="Proteomes" id="UP000829194">
    <property type="component" value="Chromosome"/>
</dbReference>
<reference evidence="7 8" key="1">
    <citation type="submission" date="2022-03" db="EMBL/GenBank/DDBJ databases">
        <title>Complete genome sequence of Lysobacter capsici VKM B-2533 and Lysobacter gummosus 10.1.1, promising sources of lytic agents.</title>
        <authorList>
            <person name="Tarlachkov S.V."/>
            <person name="Kudryakova I.V."/>
            <person name="Afoshin A.S."/>
            <person name="Leontyevskaya E.A."/>
            <person name="Leontyevskaya N.V."/>
        </authorList>
    </citation>
    <scope>NUCLEOTIDE SEQUENCE [LARGE SCALE GENOMIC DNA]</scope>
    <source>
        <strain evidence="7 8">10.1.1</strain>
    </source>
</reference>
<feature type="domain" description="Peptidase S54 rhomboid" evidence="6">
    <location>
        <begin position="58"/>
        <end position="201"/>
    </location>
</feature>
<evidence type="ECO:0000256" key="5">
    <source>
        <dbReference type="SAM" id="Phobius"/>
    </source>
</evidence>
<dbReference type="InterPro" id="IPR035952">
    <property type="entry name" value="Rhomboid-like_sf"/>
</dbReference>
<dbReference type="Gene3D" id="1.20.1540.10">
    <property type="entry name" value="Rhomboid-like"/>
    <property type="match status" value="1"/>
</dbReference>
<protein>
    <submittedName>
        <fullName evidence="7">Rhomboid family intramembrane serine protease</fullName>
    </submittedName>
</protein>
<keyword evidence="2 5" id="KW-0812">Transmembrane</keyword>